<gene>
    <name evidence="2" type="ORF">B0T16DRAFT_393912</name>
</gene>
<evidence type="ECO:0000256" key="1">
    <source>
        <dbReference type="SAM" id="MobiDB-lite"/>
    </source>
</evidence>
<proteinExistence type="predicted"/>
<evidence type="ECO:0000313" key="2">
    <source>
        <dbReference type="EMBL" id="KAK0641664.1"/>
    </source>
</evidence>
<dbReference type="AlphaFoldDB" id="A0AA39XX09"/>
<keyword evidence="3" id="KW-1185">Reference proteome</keyword>
<protein>
    <submittedName>
        <fullName evidence="2">Uncharacterized protein</fullName>
    </submittedName>
</protein>
<evidence type="ECO:0000313" key="3">
    <source>
        <dbReference type="Proteomes" id="UP001174936"/>
    </source>
</evidence>
<organism evidence="2 3">
    <name type="scientific">Cercophora newfieldiana</name>
    <dbReference type="NCBI Taxonomy" id="92897"/>
    <lineage>
        <taxon>Eukaryota</taxon>
        <taxon>Fungi</taxon>
        <taxon>Dikarya</taxon>
        <taxon>Ascomycota</taxon>
        <taxon>Pezizomycotina</taxon>
        <taxon>Sordariomycetes</taxon>
        <taxon>Sordariomycetidae</taxon>
        <taxon>Sordariales</taxon>
        <taxon>Lasiosphaeriaceae</taxon>
        <taxon>Cercophora</taxon>
    </lineage>
</organism>
<dbReference type="Proteomes" id="UP001174936">
    <property type="component" value="Unassembled WGS sequence"/>
</dbReference>
<name>A0AA39XX09_9PEZI</name>
<dbReference type="EMBL" id="JAULSV010000006">
    <property type="protein sequence ID" value="KAK0641664.1"/>
    <property type="molecule type" value="Genomic_DNA"/>
</dbReference>
<comment type="caution">
    <text evidence="2">The sequence shown here is derived from an EMBL/GenBank/DDBJ whole genome shotgun (WGS) entry which is preliminary data.</text>
</comment>
<feature type="region of interest" description="Disordered" evidence="1">
    <location>
        <begin position="214"/>
        <end position="234"/>
    </location>
</feature>
<accession>A0AA39XX09</accession>
<reference evidence="2" key="1">
    <citation type="submission" date="2023-06" db="EMBL/GenBank/DDBJ databases">
        <title>Genome-scale phylogeny and comparative genomics of the fungal order Sordariales.</title>
        <authorList>
            <consortium name="Lawrence Berkeley National Laboratory"/>
            <person name="Hensen N."/>
            <person name="Bonometti L."/>
            <person name="Westerberg I."/>
            <person name="Brannstrom I.O."/>
            <person name="Guillou S."/>
            <person name="Cros-Aarteil S."/>
            <person name="Calhoun S."/>
            <person name="Haridas S."/>
            <person name="Kuo A."/>
            <person name="Mondo S."/>
            <person name="Pangilinan J."/>
            <person name="Riley R."/>
            <person name="Labutti K."/>
            <person name="Andreopoulos B."/>
            <person name="Lipzen A."/>
            <person name="Chen C."/>
            <person name="Yanf M."/>
            <person name="Daum C."/>
            <person name="Ng V."/>
            <person name="Clum A."/>
            <person name="Steindorff A."/>
            <person name="Ohm R."/>
            <person name="Martin F."/>
            <person name="Silar P."/>
            <person name="Natvig D."/>
            <person name="Lalanne C."/>
            <person name="Gautier V."/>
            <person name="Ament-Velasquez S.L."/>
            <person name="Kruys A."/>
            <person name="Hutchinson M.I."/>
            <person name="Powell A.J."/>
            <person name="Barry K."/>
            <person name="Miller A.N."/>
            <person name="Grigoriev I.V."/>
            <person name="Debuchy R."/>
            <person name="Gladieux P."/>
            <person name="Thoren M.H."/>
            <person name="Johannesson H."/>
        </authorList>
    </citation>
    <scope>NUCLEOTIDE SEQUENCE</scope>
    <source>
        <strain evidence="2">SMH2532-1</strain>
    </source>
</reference>
<sequence length="234" mass="26215">MDSSDAKQGVDAASKATAASEIGRLACPFFRAFPPTDRVPSISKTCLNGFAMRHLKQHLKNHHKCNIHVEDDSASACGCGSQLHLTPEQLEIVEKPDRRRKDESPCQQWVRFFEDLFPGREVPPPMLPTTEHLKAVARDPPLGLIEELDTRFRGIEPGDAGKYGARSRAEVFLRQFEVYVDVVSAWGIRRPSAGVEIAERRAEMDPDTTLVEEPATAESPSQLHFNNAAWDRQW</sequence>